<organism evidence="2 3">
    <name type="scientific">Pseudomassariella vexata</name>
    <dbReference type="NCBI Taxonomy" id="1141098"/>
    <lineage>
        <taxon>Eukaryota</taxon>
        <taxon>Fungi</taxon>
        <taxon>Dikarya</taxon>
        <taxon>Ascomycota</taxon>
        <taxon>Pezizomycotina</taxon>
        <taxon>Sordariomycetes</taxon>
        <taxon>Xylariomycetidae</taxon>
        <taxon>Amphisphaeriales</taxon>
        <taxon>Pseudomassariaceae</taxon>
        <taxon>Pseudomassariella</taxon>
    </lineage>
</organism>
<name>A0A1Y2DES2_9PEZI</name>
<evidence type="ECO:0000256" key="1">
    <source>
        <dbReference type="SAM" id="MobiDB-lite"/>
    </source>
</evidence>
<feature type="compositionally biased region" description="Polar residues" evidence="1">
    <location>
        <begin position="1"/>
        <end position="17"/>
    </location>
</feature>
<evidence type="ECO:0000313" key="3">
    <source>
        <dbReference type="Proteomes" id="UP000193689"/>
    </source>
</evidence>
<dbReference type="STRING" id="1141098.A0A1Y2DES2"/>
<feature type="compositionally biased region" description="Polar residues" evidence="1">
    <location>
        <begin position="531"/>
        <end position="543"/>
    </location>
</feature>
<protein>
    <submittedName>
        <fullName evidence="2">Uncharacterized protein</fullName>
    </submittedName>
</protein>
<dbReference type="RefSeq" id="XP_040710912.1">
    <property type="nucleotide sequence ID" value="XM_040864439.1"/>
</dbReference>
<dbReference type="InParanoid" id="A0A1Y2DES2"/>
<feature type="compositionally biased region" description="Polar residues" evidence="1">
    <location>
        <begin position="559"/>
        <end position="586"/>
    </location>
</feature>
<feature type="region of interest" description="Disordered" evidence="1">
    <location>
        <begin position="1"/>
        <end position="26"/>
    </location>
</feature>
<feature type="compositionally biased region" description="Low complexity" evidence="1">
    <location>
        <begin position="629"/>
        <end position="650"/>
    </location>
</feature>
<evidence type="ECO:0000313" key="2">
    <source>
        <dbReference type="EMBL" id="ORY57783.1"/>
    </source>
</evidence>
<gene>
    <name evidence="2" type="ORF">BCR38DRAFT_489784</name>
</gene>
<sequence length="711" mass="80306">MDNSRPLSRTSRHSSTPMPFESPPLGGHLSIAKHRSSKSCSDAPVRLPPWSRDVDVTFHKDPLVMRIAERSRQNLEASVNTKAAEHLLKKQRKVRREFGNVESLTYAAIISILNYKERRGEPEDEPFRKVIGGLYLLHGLQEPMGPKNESHDLFDLPERVRRRIWSYVVLDGQKKPRKPVRLQPFNAFLKDVWLSDDFYTTRDLFQPIRGALSACSAMRVDLMAYILATHRFHFTFSPYVRDKTCPEFFHWMYRYSHLMQLMIIELDLSRLEFGADAAAIGLSEGSPHVDKLVAEFVEIQLDGRSMPIQSLVLLARRFHGQRTNMIKPDSENGSPAKPRAYCSPNAELAAARPLVQLAGQINTLRIAGFSRPTTDKLLAWLFPTIEYNVDNPDLWNHCHRTDICTIWPFLPGQASVHRDTQFGAVQPTEPCLEVESENTVITTTSAKRQIAKLMELLQANEEKQQRRREANGKRRQQRESGESNDTMEEGRGIIQASSGSWTTRGARAYSRNSSFEGGPKHPGGIPRASIDSKQSSRIHSRNVSTEEHKRIGSVFQGGIESSPSSRIHSRQNSGGQRQFSESSGIQTRDFAEEHRRARNISRASDRTQSTSHTHSRNVSGGDENKRLSKASARSTASTQSAQSAYSTPSADSALGLDMTVQKRSRSRSLGTKRSFRNLLRRSSRSRETSLEPEYVPDFDFVIPKAYQSGPI</sequence>
<feature type="compositionally biased region" description="Basic and acidic residues" evidence="1">
    <location>
        <begin position="460"/>
        <end position="481"/>
    </location>
</feature>
<reference evidence="2 3" key="1">
    <citation type="submission" date="2016-07" db="EMBL/GenBank/DDBJ databases">
        <title>Pervasive Adenine N6-methylation of Active Genes in Fungi.</title>
        <authorList>
            <consortium name="DOE Joint Genome Institute"/>
            <person name="Mondo S.J."/>
            <person name="Dannebaum R.O."/>
            <person name="Kuo R.C."/>
            <person name="Labutti K."/>
            <person name="Haridas S."/>
            <person name="Kuo A."/>
            <person name="Salamov A."/>
            <person name="Ahrendt S.R."/>
            <person name="Lipzen A."/>
            <person name="Sullivan W."/>
            <person name="Andreopoulos W.B."/>
            <person name="Clum A."/>
            <person name="Lindquist E."/>
            <person name="Daum C."/>
            <person name="Ramamoorthy G.K."/>
            <person name="Gryganskyi A."/>
            <person name="Culley D."/>
            <person name="Magnuson J.K."/>
            <person name="James T.Y."/>
            <person name="O'Malley M.A."/>
            <person name="Stajich J.E."/>
            <person name="Spatafora J.W."/>
            <person name="Visel A."/>
            <person name="Grigoriev I.V."/>
        </authorList>
    </citation>
    <scope>NUCLEOTIDE SEQUENCE [LARGE SCALE GENOMIC DNA]</scope>
    <source>
        <strain evidence="2 3">CBS 129021</strain>
    </source>
</reference>
<feature type="compositionally biased region" description="Polar residues" evidence="1">
    <location>
        <begin position="606"/>
        <end position="618"/>
    </location>
</feature>
<accession>A0A1Y2DES2</accession>
<dbReference type="Proteomes" id="UP000193689">
    <property type="component" value="Unassembled WGS sequence"/>
</dbReference>
<proteinExistence type="predicted"/>
<keyword evidence="3" id="KW-1185">Reference proteome</keyword>
<feature type="region of interest" description="Disordered" evidence="1">
    <location>
        <begin position="460"/>
        <end position="673"/>
    </location>
</feature>
<dbReference type="GeneID" id="63780651"/>
<dbReference type="OrthoDB" id="4776573at2759"/>
<dbReference type="AlphaFoldDB" id="A0A1Y2DES2"/>
<dbReference type="EMBL" id="MCFJ01000018">
    <property type="protein sequence ID" value="ORY57783.1"/>
    <property type="molecule type" value="Genomic_DNA"/>
</dbReference>
<comment type="caution">
    <text evidence="2">The sequence shown here is derived from an EMBL/GenBank/DDBJ whole genome shotgun (WGS) entry which is preliminary data.</text>
</comment>